<gene>
    <name evidence="4" type="ordered locus">Halxa_2839</name>
</gene>
<dbReference type="PANTHER" id="PTHR30570:SF1">
    <property type="entry name" value="PHOSPHATE-BINDING PROTEIN PSTS"/>
    <property type="match status" value="1"/>
</dbReference>
<feature type="domain" description="PBP" evidence="3">
    <location>
        <begin position="154"/>
        <end position="278"/>
    </location>
</feature>
<dbReference type="SUPFAM" id="SSF53850">
    <property type="entry name" value="Periplasmic binding protein-like II"/>
    <property type="match status" value="1"/>
</dbReference>
<organism evidence="4 5">
    <name type="scientific">Halopiger xanaduensis (strain DSM 18323 / JCM 14033 / SH-6)</name>
    <dbReference type="NCBI Taxonomy" id="797210"/>
    <lineage>
        <taxon>Archaea</taxon>
        <taxon>Methanobacteriati</taxon>
        <taxon>Methanobacteriota</taxon>
        <taxon>Stenosarchaea group</taxon>
        <taxon>Halobacteria</taxon>
        <taxon>Halobacteriales</taxon>
        <taxon>Natrialbaceae</taxon>
        <taxon>Halopiger</taxon>
    </lineage>
</organism>
<evidence type="ECO:0000313" key="5">
    <source>
        <dbReference type="Proteomes" id="UP000006794"/>
    </source>
</evidence>
<keyword evidence="5" id="KW-1185">Reference proteome</keyword>
<dbReference type="AlphaFoldDB" id="F8D456"/>
<sequence length="348" mass="37619">MGPSSFPVASRRETLAASTVLLGSLAGCTSIFDDSSSSTPDAPSSEGTAATDRRNETTTPSLHVQSGSELHRVLHEAAIAWNLNPKLSDRSWVAELDTDSDGRLADYFCRREGLNPTGKRSNPPVQIVISHSDPPSVVQDLAAERVDLGDTRYETAGSISESLTIGDRFVEHQVATAGSAFIVSPSIIDEGVTSLRAAEVRDIYAGEITNWQAVGGPDREIRVIAGPDASPPRWLIDTFFDGVPETGVDVRFGKEATRINKIESRDDALGEIPVGFAVSDAPVLNLSVDGTRYSVSETGYPSTVNLACYTWGEPDSRERAFISYLQSPAGQRYVDRNRDFLPLDWEAD</sequence>
<dbReference type="InterPro" id="IPR024370">
    <property type="entry name" value="PBP_domain"/>
</dbReference>
<dbReference type="eggNOG" id="arCOG00213">
    <property type="taxonomic scope" value="Archaea"/>
</dbReference>
<dbReference type="Proteomes" id="UP000006794">
    <property type="component" value="Chromosome"/>
</dbReference>
<accession>F8D456</accession>
<dbReference type="HOGENOM" id="CLU_701357_0_0_2"/>
<evidence type="ECO:0000256" key="1">
    <source>
        <dbReference type="ARBA" id="ARBA00022729"/>
    </source>
</evidence>
<name>F8D456_HALXS</name>
<reference evidence="4 5" key="1">
    <citation type="journal article" date="2012" name="Stand. Genomic Sci.">
        <title>Complete genome sequence of Halopiger xanaduensis type strain (SH-6(T)).</title>
        <authorList>
            <person name="Anderson I."/>
            <person name="Tindall B.J."/>
            <person name="Rohde M."/>
            <person name="Lucas S."/>
            <person name="Han J."/>
            <person name="Lapidus A."/>
            <person name="Cheng J.F."/>
            <person name="Goodwin L."/>
            <person name="Pitluck S."/>
            <person name="Peters L."/>
            <person name="Pati A."/>
            <person name="Mikhailova N."/>
            <person name="Pagani I."/>
            <person name="Teshima H."/>
            <person name="Han C."/>
            <person name="Tapia R."/>
            <person name="Land M."/>
            <person name="Woyke T."/>
            <person name="Klenk H.P."/>
            <person name="Kyrpides N."/>
            <person name="Ivanova N."/>
        </authorList>
    </citation>
    <scope>NUCLEOTIDE SEQUENCE [LARGE SCALE GENOMIC DNA]</scope>
    <source>
        <strain evidence="5">DSM 18323 / JCM 14033 / SH-6</strain>
    </source>
</reference>
<keyword evidence="1" id="KW-0732">Signal</keyword>
<dbReference type="PANTHER" id="PTHR30570">
    <property type="entry name" value="PERIPLASMIC PHOSPHATE BINDING COMPONENT OF PHOSPHATE ABC TRANSPORTER"/>
    <property type="match status" value="1"/>
</dbReference>
<feature type="region of interest" description="Disordered" evidence="2">
    <location>
        <begin position="33"/>
        <end position="67"/>
    </location>
</feature>
<feature type="compositionally biased region" description="Polar residues" evidence="2">
    <location>
        <begin position="57"/>
        <end position="67"/>
    </location>
</feature>
<evidence type="ECO:0000259" key="3">
    <source>
        <dbReference type="Pfam" id="PF12849"/>
    </source>
</evidence>
<evidence type="ECO:0000256" key="2">
    <source>
        <dbReference type="SAM" id="MobiDB-lite"/>
    </source>
</evidence>
<dbReference type="KEGG" id="hxa:Halxa_2839"/>
<dbReference type="Pfam" id="PF12849">
    <property type="entry name" value="PBP_like_2"/>
    <property type="match status" value="1"/>
</dbReference>
<dbReference type="InterPro" id="IPR050811">
    <property type="entry name" value="Phosphate_ABC_transporter"/>
</dbReference>
<dbReference type="EMBL" id="CP002839">
    <property type="protein sequence ID" value="AEH37455.1"/>
    <property type="molecule type" value="Genomic_DNA"/>
</dbReference>
<evidence type="ECO:0000313" key="4">
    <source>
        <dbReference type="EMBL" id="AEH37455.1"/>
    </source>
</evidence>
<feature type="compositionally biased region" description="Low complexity" evidence="2">
    <location>
        <begin position="33"/>
        <end position="45"/>
    </location>
</feature>
<protein>
    <submittedName>
        <fullName evidence="4">Phosphate ABC transporter periplasmic substrate-binding protein</fullName>
    </submittedName>
</protein>
<dbReference type="Gene3D" id="3.40.190.10">
    <property type="entry name" value="Periplasmic binding protein-like II"/>
    <property type="match status" value="2"/>
</dbReference>
<dbReference type="STRING" id="797210.Halxa_2839"/>
<proteinExistence type="predicted"/>